<dbReference type="InterPro" id="IPR011333">
    <property type="entry name" value="SKP1/BTB/POZ_sf"/>
</dbReference>
<dbReference type="Pfam" id="PF08005">
    <property type="entry name" value="PHR"/>
    <property type="match status" value="1"/>
</dbReference>
<sequence>MRCCVCLFHRTLQCPQSKMAAGEGGGRPPCLSFSTPGPLGNVQPSNSAHSSAAGNGGSADAAGGAQGPAGLANPQPGPGVSSGAGVAVGIQPTAQNSGPQAAAESATNAATAAGGMTTSATNMTATTTPNASQAAAAGAGAGAGTPSSLASAPASAAVLVYREPVYNWQATKSTVKERFAFLFNNEVLSDVHFLVGKGMGVQRTPAHRFVLAVGSAVFDAMFNGGMATTSTEIELPDVEPAAFLALLKFLYSDEVQIGPETVMTTLYTAKKYAVPALEAHCVEFLKKNLRADNAFMLLTQARLFDECLCGFTDVDLDTLVAVLERDTLGVREVRLFGAAVRWAEAETQRQQLQPTPENKRRVLGKALALIRFPLMTIEEFAAGTSPSLQARSGPGPYTGPAQSGILTDREVVSLFLHFTVNPKPRVEFIDRPRCCLRGKECSITRFGQVESRWGYSGTSDRIRFSVNRRIFVVGFGLYGSIHGPTDYQVNIQIIHTDSNTVLGQNDTGFSCDGSANTFRVMFKEPVEILPNVNYTACATLKGPDSHYGTKGMRKVTHESPATGTKTCFTFCYAAGNNNGTSVEDGQLPEVIFYTYPLTAKGSTSAQWHWNCRAPAVFDMQPLTDQQLAERLLSAHNLRVAR</sequence>
<dbReference type="SMART" id="SM00875">
    <property type="entry name" value="BACK"/>
    <property type="match status" value="1"/>
</dbReference>
<evidence type="ECO:0000313" key="6">
    <source>
        <dbReference type="Proteomes" id="UP001221898"/>
    </source>
</evidence>
<evidence type="ECO:0000256" key="3">
    <source>
        <dbReference type="SAM" id="MobiDB-lite"/>
    </source>
</evidence>
<reference evidence="5" key="1">
    <citation type="journal article" date="2023" name="Science">
        <title>Genome structures resolve the early diversification of teleost fishes.</title>
        <authorList>
            <person name="Parey E."/>
            <person name="Louis A."/>
            <person name="Montfort J."/>
            <person name="Bouchez O."/>
            <person name="Roques C."/>
            <person name="Iampietro C."/>
            <person name="Lluch J."/>
            <person name="Castinel A."/>
            <person name="Donnadieu C."/>
            <person name="Desvignes T."/>
            <person name="Floi Bucao C."/>
            <person name="Jouanno E."/>
            <person name="Wen M."/>
            <person name="Mejri S."/>
            <person name="Dirks R."/>
            <person name="Jansen H."/>
            <person name="Henkel C."/>
            <person name="Chen W.J."/>
            <person name="Zahm M."/>
            <person name="Cabau C."/>
            <person name="Klopp C."/>
            <person name="Thompson A.W."/>
            <person name="Robinson-Rechavi M."/>
            <person name="Braasch I."/>
            <person name="Lecointre G."/>
            <person name="Bobe J."/>
            <person name="Postlethwait J.H."/>
            <person name="Berthelot C."/>
            <person name="Roest Crollius H."/>
            <person name="Guiguen Y."/>
        </authorList>
    </citation>
    <scope>NUCLEOTIDE SEQUENCE</scope>
    <source>
        <strain evidence="5">NC1722</strain>
    </source>
</reference>
<dbReference type="Pfam" id="PF00651">
    <property type="entry name" value="BTB"/>
    <property type="match status" value="1"/>
</dbReference>
<dbReference type="PANTHER" id="PTHR45774">
    <property type="entry name" value="BTB/POZ DOMAIN-CONTAINING"/>
    <property type="match status" value="1"/>
</dbReference>
<dbReference type="PANTHER" id="PTHR45774:SF3">
    <property type="entry name" value="BTB (POZ) DOMAIN-CONTAINING 2B-RELATED"/>
    <property type="match status" value="1"/>
</dbReference>
<dbReference type="Proteomes" id="UP001221898">
    <property type="component" value="Unassembled WGS sequence"/>
</dbReference>
<feature type="region of interest" description="Disordered" evidence="3">
    <location>
        <begin position="18"/>
        <end position="109"/>
    </location>
</feature>
<dbReference type="SMART" id="SM00225">
    <property type="entry name" value="BTB"/>
    <property type="match status" value="1"/>
</dbReference>
<name>A0AAD7RGB4_9TELE</name>
<keyword evidence="2" id="KW-0963">Cytoplasm</keyword>
<comment type="subcellular location">
    <subcellularLocation>
        <location evidence="1">Cytoplasm</location>
    </subcellularLocation>
</comment>
<dbReference type="InterPro" id="IPR011705">
    <property type="entry name" value="BACK"/>
</dbReference>
<dbReference type="InterPro" id="IPR012983">
    <property type="entry name" value="PHR"/>
</dbReference>
<feature type="compositionally biased region" description="Low complexity" evidence="3">
    <location>
        <begin position="44"/>
        <end position="89"/>
    </location>
</feature>
<dbReference type="GO" id="GO:0000932">
    <property type="term" value="C:P-body"/>
    <property type="evidence" value="ECO:0007669"/>
    <property type="project" value="TreeGrafter"/>
</dbReference>
<dbReference type="AlphaFoldDB" id="A0AAD7RGB4"/>
<evidence type="ECO:0000313" key="5">
    <source>
        <dbReference type="EMBL" id="KAJ8383568.1"/>
    </source>
</evidence>
<organism evidence="5 6">
    <name type="scientific">Aldrovandia affinis</name>
    <dbReference type="NCBI Taxonomy" id="143900"/>
    <lineage>
        <taxon>Eukaryota</taxon>
        <taxon>Metazoa</taxon>
        <taxon>Chordata</taxon>
        <taxon>Craniata</taxon>
        <taxon>Vertebrata</taxon>
        <taxon>Euteleostomi</taxon>
        <taxon>Actinopterygii</taxon>
        <taxon>Neopterygii</taxon>
        <taxon>Teleostei</taxon>
        <taxon>Notacanthiformes</taxon>
        <taxon>Halosauridae</taxon>
        <taxon>Aldrovandia</taxon>
    </lineage>
</organism>
<evidence type="ECO:0000256" key="2">
    <source>
        <dbReference type="ARBA" id="ARBA00022490"/>
    </source>
</evidence>
<keyword evidence="6" id="KW-1185">Reference proteome</keyword>
<dbReference type="CDD" id="cd18281">
    <property type="entry name" value="BTB_POZ_BTBD1_2"/>
    <property type="match status" value="1"/>
</dbReference>
<dbReference type="PROSITE" id="PS50097">
    <property type="entry name" value="BTB"/>
    <property type="match status" value="1"/>
</dbReference>
<proteinExistence type="predicted"/>
<protein>
    <recommendedName>
        <fullName evidence="4">BTB domain-containing protein</fullName>
    </recommendedName>
</protein>
<dbReference type="InterPro" id="IPR000210">
    <property type="entry name" value="BTB/POZ_dom"/>
</dbReference>
<dbReference type="FunFam" id="3.30.710.10:FF:000037">
    <property type="entry name" value="BTB (POZ) domain containing 1"/>
    <property type="match status" value="1"/>
</dbReference>
<comment type="caution">
    <text evidence="5">The sequence shown here is derived from an EMBL/GenBank/DDBJ whole genome shotgun (WGS) entry which is preliminary data.</text>
</comment>
<dbReference type="EMBL" id="JAINUG010000290">
    <property type="protein sequence ID" value="KAJ8383568.1"/>
    <property type="molecule type" value="Genomic_DNA"/>
</dbReference>
<accession>A0AAD7RGB4</accession>
<dbReference type="Gene3D" id="1.25.40.420">
    <property type="match status" value="1"/>
</dbReference>
<dbReference type="Gene3D" id="3.30.710.10">
    <property type="entry name" value="Potassium Channel Kv1.1, Chain A"/>
    <property type="match status" value="1"/>
</dbReference>
<dbReference type="GO" id="GO:0005829">
    <property type="term" value="C:cytosol"/>
    <property type="evidence" value="ECO:0007669"/>
    <property type="project" value="TreeGrafter"/>
</dbReference>
<feature type="domain" description="BTB" evidence="4">
    <location>
        <begin position="189"/>
        <end position="259"/>
    </location>
</feature>
<dbReference type="FunFam" id="2.60.120.820:FF:000004">
    <property type="entry name" value="BTB/POZ domain-containing protein 2"/>
    <property type="match status" value="1"/>
</dbReference>
<dbReference type="Gene3D" id="2.60.120.820">
    <property type="entry name" value="PHR domain"/>
    <property type="match status" value="1"/>
</dbReference>
<dbReference type="SUPFAM" id="SSF54695">
    <property type="entry name" value="POZ domain"/>
    <property type="match status" value="1"/>
</dbReference>
<evidence type="ECO:0000259" key="4">
    <source>
        <dbReference type="PROSITE" id="PS50097"/>
    </source>
</evidence>
<dbReference type="GO" id="GO:0022008">
    <property type="term" value="P:neurogenesis"/>
    <property type="evidence" value="ECO:0007669"/>
    <property type="project" value="TreeGrafter"/>
</dbReference>
<dbReference type="InterPro" id="IPR038648">
    <property type="entry name" value="PHR_sf"/>
</dbReference>
<gene>
    <name evidence="5" type="ORF">AAFF_G00219480</name>
</gene>
<evidence type="ECO:0000256" key="1">
    <source>
        <dbReference type="ARBA" id="ARBA00004496"/>
    </source>
</evidence>